<keyword evidence="2" id="KW-1185">Reference proteome</keyword>
<dbReference type="Proteomes" id="UP001054945">
    <property type="component" value="Unassembled WGS sequence"/>
</dbReference>
<dbReference type="AlphaFoldDB" id="A0AAV4WZF6"/>
<comment type="caution">
    <text evidence="1">The sequence shown here is derived from an EMBL/GenBank/DDBJ whole genome shotgun (WGS) entry which is preliminary data.</text>
</comment>
<accession>A0AAV4WZF6</accession>
<sequence>MTIYHHDDLLPSSFTIMTIYYHHHLLDDLIIYRKVCAILRFDSLKRFVVTLIEVTINSSELEGSHG</sequence>
<reference evidence="1 2" key="1">
    <citation type="submission" date="2021-06" db="EMBL/GenBank/DDBJ databases">
        <title>Caerostris extrusa draft genome.</title>
        <authorList>
            <person name="Kono N."/>
            <person name="Arakawa K."/>
        </authorList>
    </citation>
    <scope>NUCLEOTIDE SEQUENCE [LARGE SCALE GENOMIC DNA]</scope>
</reference>
<organism evidence="1 2">
    <name type="scientific">Caerostris extrusa</name>
    <name type="common">Bark spider</name>
    <name type="synonym">Caerostris bankana</name>
    <dbReference type="NCBI Taxonomy" id="172846"/>
    <lineage>
        <taxon>Eukaryota</taxon>
        <taxon>Metazoa</taxon>
        <taxon>Ecdysozoa</taxon>
        <taxon>Arthropoda</taxon>
        <taxon>Chelicerata</taxon>
        <taxon>Arachnida</taxon>
        <taxon>Araneae</taxon>
        <taxon>Araneomorphae</taxon>
        <taxon>Entelegynae</taxon>
        <taxon>Araneoidea</taxon>
        <taxon>Araneidae</taxon>
        <taxon>Caerostris</taxon>
    </lineage>
</organism>
<evidence type="ECO:0000313" key="1">
    <source>
        <dbReference type="EMBL" id="GIY87226.1"/>
    </source>
</evidence>
<protein>
    <submittedName>
        <fullName evidence="1">Uncharacterized protein</fullName>
    </submittedName>
</protein>
<proteinExistence type="predicted"/>
<gene>
    <name evidence="1" type="ORF">CEXT_209861</name>
</gene>
<dbReference type="EMBL" id="BPLR01016912">
    <property type="protein sequence ID" value="GIY87226.1"/>
    <property type="molecule type" value="Genomic_DNA"/>
</dbReference>
<name>A0AAV4WZF6_CAEEX</name>
<evidence type="ECO:0000313" key="2">
    <source>
        <dbReference type="Proteomes" id="UP001054945"/>
    </source>
</evidence>